<dbReference type="PROSITE" id="PS50194">
    <property type="entry name" value="FILAMIN_REPEAT"/>
    <property type="match status" value="1"/>
</dbReference>
<keyword evidence="3" id="KW-1185">Reference proteome</keyword>
<dbReference type="Proteomes" id="UP000784294">
    <property type="component" value="Unassembled WGS sequence"/>
</dbReference>
<evidence type="ECO:0000256" key="1">
    <source>
        <dbReference type="PROSITE-ProRule" id="PRU00087"/>
    </source>
</evidence>
<reference evidence="2" key="1">
    <citation type="submission" date="2018-11" db="EMBL/GenBank/DDBJ databases">
        <authorList>
            <consortium name="Pathogen Informatics"/>
        </authorList>
    </citation>
    <scope>NUCLEOTIDE SEQUENCE</scope>
</reference>
<name>A0A3S5BXI7_9PLAT</name>
<proteinExistence type="predicted"/>
<evidence type="ECO:0000313" key="2">
    <source>
        <dbReference type="EMBL" id="VEL23106.1"/>
    </source>
</evidence>
<dbReference type="InterPro" id="IPR014756">
    <property type="entry name" value="Ig_E-set"/>
</dbReference>
<dbReference type="AlphaFoldDB" id="A0A3S5BXI7"/>
<dbReference type="Gene3D" id="2.60.40.10">
    <property type="entry name" value="Immunoglobulins"/>
    <property type="match status" value="1"/>
</dbReference>
<dbReference type="InterPro" id="IPR017868">
    <property type="entry name" value="Filamin/ABP280_repeat-like"/>
</dbReference>
<feature type="repeat" description="Filamin" evidence="1">
    <location>
        <begin position="38"/>
        <end position="90"/>
    </location>
</feature>
<dbReference type="EMBL" id="CAAALY010060026">
    <property type="protein sequence ID" value="VEL23106.1"/>
    <property type="molecule type" value="Genomic_DNA"/>
</dbReference>
<sequence>MSIFKTLGNACISLVGPQTRYSPSPSDHPIEVFKESFAKFTVDARPVDPQGRGAVKAIVVNPHKQRTACITQNCGDGTWKCSYSPIDEGTLFSSFPKFTSTPSFLAPISPVSHITFQTNSSNSLYLAMG</sequence>
<organism evidence="2 3">
    <name type="scientific">Protopolystoma xenopodis</name>
    <dbReference type="NCBI Taxonomy" id="117903"/>
    <lineage>
        <taxon>Eukaryota</taxon>
        <taxon>Metazoa</taxon>
        <taxon>Spiralia</taxon>
        <taxon>Lophotrochozoa</taxon>
        <taxon>Platyhelminthes</taxon>
        <taxon>Monogenea</taxon>
        <taxon>Polyopisthocotylea</taxon>
        <taxon>Polystomatidea</taxon>
        <taxon>Polystomatidae</taxon>
        <taxon>Protopolystoma</taxon>
    </lineage>
</organism>
<dbReference type="InterPro" id="IPR013783">
    <property type="entry name" value="Ig-like_fold"/>
</dbReference>
<dbReference type="SUPFAM" id="SSF81296">
    <property type="entry name" value="E set domains"/>
    <property type="match status" value="1"/>
</dbReference>
<protein>
    <submittedName>
        <fullName evidence="2">Uncharacterized protein</fullName>
    </submittedName>
</protein>
<evidence type="ECO:0000313" key="3">
    <source>
        <dbReference type="Proteomes" id="UP000784294"/>
    </source>
</evidence>
<gene>
    <name evidence="2" type="ORF">PXEA_LOCUS16546</name>
</gene>
<accession>A0A3S5BXI7</accession>
<comment type="caution">
    <text evidence="2">The sequence shown here is derived from an EMBL/GenBank/DDBJ whole genome shotgun (WGS) entry which is preliminary data.</text>
</comment>
<dbReference type="OrthoDB" id="10532667at2759"/>